<feature type="region of interest" description="Disordered" evidence="1">
    <location>
        <begin position="347"/>
        <end position="406"/>
    </location>
</feature>
<accession>A0A4C1XFF4</accession>
<feature type="compositionally biased region" description="Basic and acidic residues" evidence="1">
    <location>
        <begin position="347"/>
        <end position="380"/>
    </location>
</feature>
<organism evidence="2 3">
    <name type="scientific">Eumeta variegata</name>
    <name type="common">Bagworm moth</name>
    <name type="synonym">Eumeta japonica</name>
    <dbReference type="NCBI Taxonomy" id="151549"/>
    <lineage>
        <taxon>Eukaryota</taxon>
        <taxon>Metazoa</taxon>
        <taxon>Ecdysozoa</taxon>
        <taxon>Arthropoda</taxon>
        <taxon>Hexapoda</taxon>
        <taxon>Insecta</taxon>
        <taxon>Pterygota</taxon>
        <taxon>Neoptera</taxon>
        <taxon>Endopterygota</taxon>
        <taxon>Lepidoptera</taxon>
        <taxon>Glossata</taxon>
        <taxon>Ditrysia</taxon>
        <taxon>Tineoidea</taxon>
        <taxon>Psychidae</taxon>
        <taxon>Oiketicinae</taxon>
        <taxon>Eumeta</taxon>
    </lineage>
</organism>
<comment type="caution">
    <text evidence="2">The sequence shown here is derived from an EMBL/GenBank/DDBJ whole genome shotgun (WGS) entry which is preliminary data.</text>
</comment>
<proteinExistence type="predicted"/>
<gene>
    <name evidence="2" type="ORF">EVAR_40598_1</name>
</gene>
<feature type="compositionally biased region" description="Polar residues" evidence="1">
    <location>
        <begin position="614"/>
        <end position="637"/>
    </location>
</feature>
<name>A0A4C1XFF4_EUMVA</name>
<keyword evidence="3" id="KW-1185">Reference proteome</keyword>
<feature type="region of interest" description="Disordered" evidence="1">
    <location>
        <begin position="614"/>
        <end position="668"/>
    </location>
</feature>
<dbReference type="EMBL" id="BGZK01000833">
    <property type="protein sequence ID" value="GBP62148.1"/>
    <property type="molecule type" value="Genomic_DNA"/>
</dbReference>
<evidence type="ECO:0000313" key="2">
    <source>
        <dbReference type="EMBL" id="GBP62148.1"/>
    </source>
</evidence>
<dbReference type="Proteomes" id="UP000299102">
    <property type="component" value="Unassembled WGS sequence"/>
</dbReference>
<protein>
    <submittedName>
        <fullName evidence="2">Uncharacterized protein</fullName>
    </submittedName>
</protein>
<dbReference type="OrthoDB" id="7381104at2759"/>
<reference evidence="2 3" key="1">
    <citation type="journal article" date="2019" name="Commun. Biol.">
        <title>The bagworm genome reveals a unique fibroin gene that provides high tensile strength.</title>
        <authorList>
            <person name="Kono N."/>
            <person name="Nakamura H."/>
            <person name="Ohtoshi R."/>
            <person name="Tomita M."/>
            <person name="Numata K."/>
            <person name="Arakawa K."/>
        </authorList>
    </citation>
    <scope>NUCLEOTIDE SEQUENCE [LARGE SCALE GENOMIC DNA]</scope>
</reference>
<sequence>MEYSRPPSTPTTEQFLRRRRAGDETGIFHENPSSDNVSPPGHCTIAIGILRYGDHREPIDVQRPTDNCTDHDEMTRWRHRIQGRRQSARERQFQRIGDAEERHIECINSLASDEQTGMDSFHECLQEYGEGLEVVQICLEPEDASIKDEELSALGDLSLDECQNIKKSEQPGERNCITRETEIQRNVNGNQNYNKSEESLDDQDDDMTITEDDVLMGPRELPHIQTKSCRKVTFDGDRTLSNQQSKEISTSDEMVFAVTPTGLERISYEKYWKECDLMKTEEAVLEKVRSDESWKECLNSPIDESMSLCDTKTSAQDNSLLYIDHDIDGYETCLEDDYSVRCFEKEGERKNTGDRKASNADRVSDIKAERKQDETPDGNKDGQSAKSISKIVRPSDSEDASFNEQHPHVQEHIIKQMKSLRIEPLNINIGSKKLKKKSPTKSKNVRRQCVEYYNDQAECLEEYKRQKKLDEERRSREQKIATARVMEKKMHFKEHQPSDESTDLESYVQGCHKCFLENYAYAITKAYIAEANACKYCEVIRDMLEPPKVMPRRRRSAPALVNLESSTISETDDEDMLMVPVSKDRRKSAGPLKFLVPSRRQSYVWESVVPISSSKIDPSTPTAEGATPSSEGSNLRESSGGGLSRNELVPASPGPPASGVSSDEKQSN</sequence>
<evidence type="ECO:0000313" key="3">
    <source>
        <dbReference type="Proteomes" id="UP000299102"/>
    </source>
</evidence>
<evidence type="ECO:0000256" key="1">
    <source>
        <dbReference type="SAM" id="MobiDB-lite"/>
    </source>
</evidence>
<feature type="region of interest" description="Disordered" evidence="1">
    <location>
        <begin position="1"/>
        <end position="41"/>
    </location>
</feature>
<dbReference type="AlphaFoldDB" id="A0A4C1XFF4"/>